<evidence type="ECO:0000313" key="2">
    <source>
        <dbReference type="Proteomes" id="UP000030949"/>
    </source>
</evidence>
<sequence>MSAIHEQAMTYVYQQILQRLLDFYSRAERTALQLLIQRLIVAAGGIDRIGDYRVLMVQNGSREGFYVLTALRAAQLSIAGRHPATFNLRIVTPRIGETSQATLENIHRCYSALFVYDDSRVELLMADNREVLPFNHRKPLSAAGRAANRVDLLMFGHLRSADSLLGLGDDGYLAMAEFYRNMARWEAGVDSWVTSDTVRQQRQFMTGLHRVARKIGQVVDPSSGFDGLLAQLDNLGGELFRRFYGQDCLGPWRPEGHFEACRRIGHVSIDDLMGERLEESNWALFSEFLRVRPDALVAPTLEHEYLSPYLSAHLYGLQACYLQGRSYETGYGDYVQRTVMIMHRKQMPMHVCQQVQELFGSPSAIPERRAQAAAEVSEVLGINETQLVCMLYAPFVDSGVGLEHYLRCCHPGMLVGMPELHKALQGGTGGDQVEQWMTEVSGLSVPMLRTLYRTPIACTEQETVSAAVRHSTVGIFDQDEDGQDVDELCERSARR</sequence>
<evidence type="ECO:0000313" key="1">
    <source>
        <dbReference type="EMBL" id="KHK66538.1"/>
    </source>
</evidence>
<dbReference type="AlphaFoldDB" id="A0A0B1ZB24"/>
<dbReference type="RefSeq" id="WP_039588601.1">
    <property type="nucleotide sequence ID" value="NZ_JQGJ02000002.1"/>
</dbReference>
<organism evidence="1 2">
    <name type="scientific">Pseudomonas frederiksbergensis</name>
    <dbReference type="NCBI Taxonomy" id="104087"/>
    <lineage>
        <taxon>Bacteria</taxon>
        <taxon>Pseudomonadati</taxon>
        <taxon>Pseudomonadota</taxon>
        <taxon>Gammaproteobacteria</taxon>
        <taxon>Pseudomonadales</taxon>
        <taxon>Pseudomonadaceae</taxon>
        <taxon>Pseudomonas</taxon>
    </lineage>
</organism>
<comment type="caution">
    <text evidence="1">The sequence shown here is derived from an EMBL/GenBank/DDBJ whole genome shotgun (WGS) entry which is preliminary data.</text>
</comment>
<protein>
    <submittedName>
        <fullName evidence="1">Uncharacterized protein</fullName>
    </submittedName>
</protein>
<reference evidence="2" key="1">
    <citation type="submission" date="2015-03" db="EMBL/GenBank/DDBJ databases">
        <title>Pseudomonas frederiksbergensis hydrocarbon degrader.</title>
        <authorList>
            <person name="Brown L.M."/>
            <person name="Ruiz O.N."/>
            <person name="Mueller S."/>
            <person name="Gunasekera T.S."/>
        </authorList>
    </citation>
    <scope>NUCLEOTIDE SEQUENCE [LARGE SCALE GENOMIC DNA]</scope>
    <source>
        <strain evidence="2">SI8</strain>
    </source>
</reference>
<dbReference type="EMBL" id="JQGJ01000001">
    <property type="protein sequence ID" value="KHK66538.1"/>
    <property type="molecule type" value="Genomic_DNA"/>
</dbReference>
<accession>A0A0B1ZB24</accession>
<name>A0A0B1ZB24_9PSED</name>
<gene>
    <name evidence="1" type="ORF">JZ00_01505</name>
</gene>
<dbReference type="Proteomes" id="UP000030949">
    <property type="component" value="Unassembled WGS sequence"/>
</dbReference>
<proteinExistence type="predicted"/>